<reference evidence="10" key="2">
    <citation type="submission" date="2025-08" db="UniProtKB">
        <authorList>
            <consortium name="Ensembl"/>
        </authorList>
    </citation>
    <scope>IDENTIFICATION</scope>
</reference>
<dbReference type="GO" id="GO:0015031">
    <property type="term" value="P:protein transport"/>
    <property type="evidence" value="ECO:0007669"/>
    <property type="project" value="UniProtKB-KW"/>
</dbReference>
<dbReference type="AlphaFoldDB" id="A0A4W2GSW3"/>
<dbReference type="PANTHER" id="PTHR23137">
    <property type="entry name" value="VESICLE TRANSPORT PROTEIN-RELATED"/>
    <property type="match status" value="1"/>
</dbReference>
<dbReference type="GO" id="GO:0012505">
    <property type="term" value="C:endomembrane system"/>
    <property type="evidence" value="ECO:0007669"/>
    <property type="project" value="UniProtKB-ARBA"/>
</dbReference>
<evidence type="ECO:0000256" key="6">
    <source>
        <dbReference type="ARBA" id="ARBA00022989"/>
    </source>
</evidence>
<dbReference type="GO" id="GO:0016020">
    <property type="term" value="C:membrane"/>
    <property type="evidence" value="ECO:0007669"/>
    <property type="project" value="UniProtKB-SubCell"/>
</dbReference>
<dbReference type="InterPro" id="IPR011691">
    <property type="entry name" value="Vesicle_transpt_SFT2"/>
</dbReference>
<keyword evidence="7 9" id="KW-0472">Membrane</keyword>
<evidence type="ECO:0000256" key="1">
    <source>
        <dbReference type="ARBA" id="ARBA00003566"/>
    </source>
</evidence>
<evidence type="ECO:0000256" key="5">
    <source>
        <dbReference type="ARBA" id="ARBA00022927"/>
    </source>
</evidence>
<dbReference type="PANTHER" id="PTHR23137:SF1">
    <property type="entry name" value="VESICLE TRANSPORT PROTEIN SFT2B"/>
    <property type="match status" value="1"/>
</dbReference>
<name>A0A4W2GSW3_BOBOX</name>
<feature type="transmembrane region" description="Helical" evidence="9">
    <location>
        <begin position="240"/>
        <end position="257"/>
    </location>
</feature>
<keyword evidence="6 9" id="KW-1133">Transmembrane helix</keyword>
<keyword evidence="5 9" id="KW-0653">Protein transport</keyword>
<evidence type="ECO:0000256" key="3">
    <source>
        <dbReference type="ARBA" id="ARBA00022448"/>
    </source>
</evidence>
<evidence type="ECO:0000313" key="11">
    <source>
        <dbReference type="Proteomes" id="UP000429181"/>
    </source>
</evidence>
<evidence type="ECO:0000256" key="9">
    <source>
        <dbReference type="RuleBase" id="RU363111"/>
    </source>
</evidence>
<protein>
    <recommendedName>
        <fullName evidence="9">Vesicle transport protein</fullName>
    </recommendedName>
</protein>
<dbReference type="GO" id="GO:0005737">
    <property type="term" value="C:cytoplasm"/>
    <property type="evidence" value="ECO:0007669"/>
    <property type="project" value="UniProtKB-ARBA"/>
</dbReference>
<organism evidence="10 11">
    <name type="scientific">Bos indicus x Bos taurus</name>
    <name type="common">Hybrid cattle</name>
    <dbReference type="NCBI Taxonomy" id="30522"/>
    <lineage>
        <taxon>Eukaryota</taxon>
        <taxon>Metazoa</taxon>
        <taxon>Chordata</taxon>
        <taxon>Craniata</taxon>
        <taxon>Vertebrata</taxon>
        <taxon>Euteleostomi</taxon>
        <taxon>Mammalia</taxon>
        <taxon>Eutheria</taxon>
        <taxon>Laurasiatheria</taxon>
        <taxon>Artiodactyla</taxon>
        <taxon>Ruminantia</taxon>
        <taxon>Pecora</taxon>
        <taxon>Bovidae</taxon>
        <taxon>Bovinae</taxon>
        <taxon>Bos</taxon>
    </lineage>
</organism>
<sequence length="260" mass="28768">MDKLKKVLSGQDSEDRGGLSEVVEATSLSSGTRIKGFIACFAAGILCSLLGTLLLWVPRKGLYLFAVFYTFGNIASLGSTVFLMGPMTQLKRMFEPTRLIATVLVLVRSACQVTEVTCLIIIIIFKNFLFYFLTLQYCIGFAVYQHESAIGIHVFPILNPLPSPYHPCGSSQCTSPKHPVSCIKPGLAARFIYDVIHVSMPFSQIIAPSPSPTESKRLFYTSVSLLLSRIQGYCYHLSKFHIYMLVYCIGVFLSGLLHSV</sequence>
<gene>
    <name evidence="10" type="primary">TIPRL</name>
</gene>
<evidence type="ECO:0000256" key="7">
    <source>
        <dbReference type="ARBA" id="ARBA00023136"/>
    </source>
</evidence>
<reference evidence="10 11" key="1">
    <citation type="submission" date="2018-11" db="EMBL/GenBank/DDBJ databases">
        <title>Haplotype-resolved cattle genomes.</title>
        <authorList>
            <person name="Low W.Y."/>
            <person name="Tearle R."/>
            <person name="Bickhart D.M."/>
            <person name="Rosen B.D."/>
            <person name="Koren S."/>
            <person name="Rhie A."/>
            <person name="Hiendleder S."/>
            <person name="Phillippy A.M."/>
            <person name="Smith T.P.L."/>
            <person name="Williams J.L."/>
        </authorList>
    </citation>
    <scope>NUCLEOTIDE SEQUENCE [LARGE SCALE GENOMIC DNA]</scope>
</reference>
<dbReference type="Pfam" id="PF04178">
    <property type="entry name" value="Got1"/>
    <property type="match status" value="1"/>
</dbReference>
<comment type="subcellular location">
    <subcellularLocation>
        <location evidence="2 9">Membrane</location>
        <topology evidence="2 9">Multi-pass membrane protein</topology>
    </subcellularLocation>
</comment>
<dbReference type="GO" id="GO:0016192">
    <property type="term" value="P:vesicle-mediated transport"/>
    <property type="evidence" value="ECO:0007669"/>
    <property type="project" value="InterPro"/>
</dbReference>
<accession>A0A4W2GSW3</accession>
<dbReference type="GeneTree" id="ENSGT00390000006659"/>
<feature type="transmembrane region" description="Helical" evidence="9">
    <location>
        <begin position="63"/>
        <end position="87"/>
    </location>
</feature>
<comment type="similarity">
    <text evidence="8 9">Belongs to the SFT2 family.</text>
</comment>
<evidence type="ECO:0000256" key="2">
    <source>
        <dbReference type="ARBA" id="ARBA00004141"/>
    </source>
</evidence>
<keyword evidence="4 9" id="KW-0812">Transmembrane</keyword>
<comment type="function">
    <text evidence="1 9">May be involved in fusion of retrograde transport vesicles derived from an endocytic compartment with the Golgi complex.</text>
</comment>
<proteinExistence type="inferred from homology"/>
<evidence type="ECO:0000256" key="8">
    <source>
        <dbReference type="ARBA" id="ARBA00025800"/>
    </source>
</evidence>
<evidence type="ECO:0000256" key="4">
    <source>
        <dbReference type="ARBA" id="ARBA00022692"/>
    </source>
</evidence>
<comment type="caution">
    <text evidence="9">Lacks conserved residue(s) required for the propagation of feature annotation.</text>
</comment>
<keyword evidence="3 9" id="KW-0813">Transport</keyword>
<dbReference type="Proteomes" id="UP000429181">
    <property type="component" value="Chromosome 3"/>
</dbReference>
<dbReference type="Ensembl" id="ENSBIXT00005035723.1">
    <property type="protein sequence ID" value="ENSBIXP00005021723.1"/>
    <property type="gene ID" value="ENSBIXG00005024741.1"/>
</dbReference>
<dbReference type="InterPro" id="IPR007305">
    <property type="entry name" value="Vesicle_transpt_Got1/SFT2"/>
</dbReference>
<feature type="transmembrane region" description="Helical" evidence="9">
    <location>
        <begin position="36"/>
        <end position="57"/>
    </location>
</feature>
<evidence type="ECO:0000313" key="10">
    <source>
        <dbReference type="Ensembl" id="ENSBIXP00005021723.1"/>
    </source>
</evidence>